<accession>A0A1V8SQL1</accession>
<sequence length="138" mass="14586">MLLEVMVLLEDDALPGNADELRLLEEDVTLSCAELLEIVALLIVETLPERVDVLKEEVELLGIVLLVAELLCTALVELSDIVVLVNVEVLEVDAGACDELAKDVPGAALLGVAVSELDEVPVDNSTAETQSGGVCLPQ</sequence>
<dbReference type="Proteomes" id="UP000192596">
    <property type="component" value="Unassembled WGS sequence"/>
</dbReference>
<reference evidence="2" key="1">
    <citation type="submission" date="2017-03" db="EMBL/GenBank/DDBJ databases">
        <title>Genomes of endolithic fungi from Antarctica.</title>
        <authorList>
            <person name="Coleine C."/>
            <person name="Masonjones S."/>
            <person name="Stajich J.E."/>
        </authorList>
    </citation>
    <scope>NUCLEOTIDE SEQUENCE [LARGE SCALE GENOMIC DNA]</scope>
    <source>
        <strain evidence="2">CCFEE 5527</strain>
    </source>
</reference>
<evidence type="ECO:0000313" key="2">
    <source>
        <dbReference type="Proteomes" id="UP000192596"/>
    </source>
</evidence>
<protein>
    <submittedName>
        <fullName evidence="1">Uncharacterized protein</fullName>
    </submittedName>
</protein>
<organism evidence="1 2">
    <name type="scientific">Cryoendolithus antarcticus</name>
    <dbReference type="NCBI Taxonomy" id="1507870"/>
    <lineage>
        <taxon>Eukaryota</taxon>
        <taxon>Fungi</taxon>
        <taxon>Dikarya</taxon>
        <taxon>Ascomycota</taxon>
        <taxon>Pezizomycotina</taxon>
        <taxon>Dothideomycetes</taxon>
        <taxon>Dothideomycetidae</taxon>
        <taxon>Cladosporiales</taxon>
        <taxon>Cladosporiaceae</taxon>
        <taxon>Cryoendolithus</taxon>
    </lineage>
</organism>
<dbReference type="EMBL" id="NAJO01000031">
    <property type="protein sequence ID" value="OQO01465.1"/>
    <property type="molecule type" value="Genomic_DNA"/>
</dbReference>
<keyword evidence="2" id="KW-1185">Reference proteome</keyword>
<evidence type="ECO:0000313" key="1">
    <source>
        <dbReference type="EMBL" id="OQO01465.1"/>
    </source>
</evidence>
<dbReference type="AlphaFoldDB" id="A0A1V8SQL1"/>
<proteinExistence type="predicted"/>
<comment type="caution">
    <text evidence="1">The sequence shown here is derived from an EMBL/GenBank/DDBJ whole genome shotgun (WGS) entry which is preliminary data.</text>
</comment>
<gene>
    <name evidence="1" type="ORF">B0A48_13020</name>
</gene>
<name>A0A1V8SQL1_9PEZI</name>
<dbReference type="InParanoid" id="A0A1V8SQL1"/>